<evidence type="ECO:0000313" key="8">
    <source>
        <dbReference type="Proteomes" id="UP001500449"/>
    </source>
</evidence>
<proteinExistence type="predicted"/>
<dbReference type="PANTHER" id="PTHR42847:SF4">
    <property type="entry name" value="ALKANESULFONATE MONOOXYGENASE-RELATED"/>
    <property type="match status" value="1"/>
</dbReference>
<feature type="domain" description="Luciferase-like" evidence="6">
    <location>
        <begin position="41"/>
        <end position="221"/>
    </location>
</feature>
<evidence type="ECO:0000256" key="5">
    <source>
        <dbReference type="SAM" id="MobiDB-lite"/>
    </source>
</evidence>
<feature type="region of interest" description="Disordered" evidence="5">
    <location>
        <begin position="231"/>
        <end position="250"/>
    </location>
</feature>
<protein>
    <recommendedName>
        <fullName evidence="6">Luciferase-like domain-containing protein</fullName>
    </recommendedName>
</protein>
<evidence type="ECO:0000256" key="1">
    <source>
        <dbReference type="ARBA" id="ARBA00022630"/>
    </source>
</evidence>
<dbReference type="InterPro" id="IPR011251">
    <property type="entry name" value="Luciferase-like_dom"/>
</dbReference>
<evidence type="ECO:0000256" key="3">
    <source>
        <dbReference type="ARBA" id="ARBA00023002"/>
    </source>
</evidence>
<accession>A0ABN2N9W7</accession>
<evidence type="ECO:0000256" key="4">
    <source>
        <dbReference type="ARBA" id="ARBA00023033"/>
    </source>
</evidence>
<organism evidence="7 8">
    <name type="scientific">Pseudonocardia ailaonensis</name>
    <dbReference type="NCBI Taxonomy" id="367279"/>
    <lineage>
        <taxon>Bacteria</taxon>
        <taxon>Bacillati</taxon>
        <taxon>Actinomycetota</taxon>
        <taxon>Actinomycetes</taxon>
        <taxon>Pseudonocardiales</taxon>
        <taxon>Pseudonocardiaceae</taxon>
        <taxon>Pseudonocardia</taxon>
    </lineage>
</organism>
<keyword evidence="1" id="KW-0285">Flavoprotein</keyword>
<dbReference type="InterPro" id="IPR036661">
    <property type="entry name" value="Luciferase-like_sf"/>
</dbReference>
<dbReference type="Pfam" id="PF00296">
    <property type="entry name" value="Bac_luciferase"/>
    <property type="match status" value="1"/>
</dbReference>
<keyword evidence="8" id="KW-1185">Reference proteome</keyword>
<keyword evidence="4" id="KW-0503">Monooxygenase</keyword>
<evidence type="ECO:0000256" key="2">
    <source>
        <dbReference type="ARBA" id="ARBA00022643"/>
    </source>
</evidence>
<dbReference type="SUPFAM" id="SSF51679">
    <property type="entry name" value="Bacterial luciferase-like"/>
    <property type="match status" value="1"/>
</dbReference>
<dbReference type="Proteomes" id="UP001500449">
    <property type="component" value="Unassembled WGS sequence"/>
</dbReference>
<evidence type="ECO:0000259" key="6">
    <source>
        <dbReference type="Pfam" id="PF00296"/>
    </source>
</evidence>
<keyword evidence="3" id="KW-0560">Oxidoreductase</keyword>
<gene>
    <name evidence="7" type="ORF">GCM10009836_42600</name>
</gene>
<dbReference type="PANTHER" id="PTHR42847">
    <property type="entry name" value="ALKANESULFONATE MONOOXYGENASE"/>
    <property type="match status" value="1"/>
</dbReference>
<evidence type="ECO:0000313" key="7">
    <source>
        <dbReference type="EMBL" id="GAA1857926.1"/>
    </source>
</evidence>
<reference evidence="7 8" key="1">
    <citation type="journal article" date="2019" name="Int. J. Syst. Evol. Microbiol.">
        <title>The Global Catalogue of Microorganisms (GCM) 10K type strain sequencing project: providing services to taxonomists for standard genome sequencing and annotation.</title>
        <authorList>
            <consortium name="The Broad Institute Genomics Platform"/>
            <consortium name="The Broad Institute Genome Sequencing Center for Infectious Disease"/>
            <person name="Wu L."/>
            <person name="Ma J."/>
        </authorList>
    </citation>
    <scope>NUCLEOTIDE SEQUENCE [LARGE SCALE GENOMIC DNA]</scope>
    <source>
        <strain evidence="7 8">JCM 16009</strain>
    </source>
</reference>
<dbReference type="Gene3D" id="3.20.20.30">
    <property type="entry name" value="Luciferase-like domain"/>
    <property type="match status" value="1"/>
</dbReference>
<comment type="caution">
    <text evidence="7">The sequence shown here is derived from an EMBL/GenBank/DDBJ whole genome shotgun (WGS) entry which is preliminary data.</text>
</comment>
<dbReference type="EMBL" id="BAAAQK010000016">
    <property type="protein sequence ID" value="GAA1857926.1"/>
    <property type="molecule type" value="Genomic_DNA"/>
</dbReference>
<keyword evidence="2" id="KW-0288">FMN</keyword>
<dbReference type="InterPro" id="IPR050172">
    <property type="entry name" value="SsuD_RutA_monooxygenase"/>
</dbReference>
<name>A0ABN2N9W7_9PSEU</name>
<dbReference type="RefSeq" id="WP_344419758.1">
    <property type="nucleotide sequence ID" value="NZ_BAAAQK010000016.1"/>
</dbReference>
<sequence>MTRPTSTGQTSGNPIFGPNRLKMGLFGLNGKGTANTLVPEVHTPTWEKNLRAAQLADAAGLEAIVPYARWKGHQVGRPDHPSGVVLEPFTWAAGIAQATRHAAVFATSHAPTMHPIAAAKMAATVDVISGGRFGLNVVAGWNRPELEMFGAPLKEHDERYAHLAEWLEIITRLWTEDDEFDHEGPFFTVVKAASRPRPVQRPRPAIMSAGSSGAGRDFALRKRGHVLPRADLGRSRGLARPGGLLQDRGA</sequence>